<evidence type="ECO:0000256" key="1">
    <source>
        <dbReference type="PROSITE-ProRule" id="PRU00339"/>
    </source>
</evidence>
<feature type="signal peptide" evidence="2">
    <location>
        <begin position="1"/>
        <end position="18"/>
    </location>
</feature>
<accession>A0ABQ6H7C6</accession>
<keyword evidence="2" id="KW-0732">Signal</keyword>
<dbReference type="PROSITE" id="PS50005">
    <property type="entry name" value="TPR"/>
    <property type="match status" value="1"/>
</dbReference>
<organism evidence="3 4">
    <name type="scientific">Thalassotalea eurytherma</name>
    <dbReference type="NCBI Taxonomy" id="1144278"/>
    <lineage>
        <taxon>Bacteria</taxon>
        <taxon>Pseudomonadati</taxon>
        <taxon>Pseudomonadota</taxon>
        <taxon>Gammaproteobacteria</taxon>
        <taxon>Alteromonadales</taxon>
        <taxon>Colwelliaceae</taxon>
        <taxon>Thalassotalea</taxon>
    </lineage>
</organism>
<gene>
    <name evidence="3" type="ORF">theurythT_28620</name>
</gene>
<protein>
    <recommendedName>
        <fullName evidence="5">Tetratricopeptide repeat protein</fullName>
    </recommendedName>
</protein>
<proteinExistence type="predicted"/>
<sequence length="226" mass="24570">MKKVILFSLFIASSSALAEQTQIDAIESAAMQLDKNTLVSLTNQAQTYDKALAFYRLSITQNLMAEPDAAIKSLNNAIATLEAHTVQHPEDGEAWALLSQSYGLQIGYQPMKGAYYGPKAGKALSNAFTYAPQSPRTHLVKAVSEYNTPAIFGGSKSAALKTLDTALTLFASDTSENQWGHAEAFVWRGLANQSMNNTEAAVEDWQQALNIAPDYGWANMLISKNK</sequence>
<feature type="chain" id="PRO_5046069748" description="Tetratricopeptide repeat protein" evidence="2">
    <location>
        <begin position="19"/>
        <end position="226"/>
    </location>
</feature>
<evidence type="ECO:0008006" key="5">
    <source>
        <dbReference type="Google" id="ProtNLM"/>
    </source>
</evidence>
<evidence type="ECO:0000313" key="4">
    <source>
        <dbReference type="Proteomes" id="UP001157133"/>
    </source>
</evidence>
<dbReference type="RefSeq" id="WP_284208842.1">
    <property type="nucleotide sequence ID" value="NZ_BSSU01000015.1"/>
</dbReference>
<name>A0ABQ6H7C6_9GAMM</name>
<feature type="repeat" description="TPR" evidence="1">
    <location>
        <begin position="182"/>
        <end position="215"/>
    </location>
</feature>
<keyword evidence="1" id="KW-0802">TPR repeat</keyword>
<evidence type="ECO:0000256" key="2">
    <source>
        <dbReference type="SAM" id="SignalP"/>
    </source>
</evidence>
<reference evidence="3 4" key="1">
    <citation type="submission" date="2023-03" db="EMBL/GenBank/DDBJ databases">
        <title>Draft genome sequence of Thalassotalea eurytherma JCM 18482T.</title>
        <authorList>
            <person name="Sawabe T."/>
        </authorList>
    </citation>
    <scope>NUCLEOTIDE SEQUENCE [LARGE SCALE GENOMIC DNA]</scope>
    <source>
        <strain evidence="3 4">JCM 18482</strain>
    </source>
</reference>
<dbReference type="InterPro" id="IPR011990">
    <property type="entry name" value="TPR-like_helical_dom_sf"/>
</dbReference>
<dbReference type="EMBL" id="BSSU01000015">
    <property type="protein sequence ID" value="GLX83409.1"/>
    <property type="molecule type" value="Genomic_DNA"/>
</dbReference>
<dbReference type="Gene3D" id="1.25.40.10">
    <property type="entry name" value="Tetratricopeptide repeat domain"/>
    <property type="match status" value="1"/>
</dbReference>
<keyword evidence="4" id="KW-1185">Reference proteome</keyword>
<dbReference type="SMART" id="SM00028">
    <property type="entry name" value="TPR"/>
    <property type="match status" value="2"/>
</dbReference>
<evidence type="ECO:0000313" key="3">
    <source>
        <dbReference type="EMBL" id="GLX83409.1"/>
    </source>
</evidence>
<dbReference type="InterPro" id="IPR019734">
    <property type="entry name" value="TPR_rpt"/>
</dbReference>
<dbReference type="SUPFAM" id="SSF48452">
    <property type="entry name" value="TPR-like"/>
    <property type="match status" value="1"/>
</dbReference>
<comment type="caution">
    <text evidence="3">The sequence shown here is derived from an EMBL/GenBank/DDBJ whole genome shotgun (WGS) entry which is preliminary data.</text>
</comment>
<dbReference type="Proteomes" id="UP001157133">
    <property type="component" value="Unassembled WGS sequence"/>
</dbReference>